<comment type="cofactor">
    <cofactor evidence="2">
        <name>[4Fe-4S] cluster</name>
        <dbReference type="ChEBI" id="CHEBI:49883"/>
    </cofactor>
</comment>
<keyword evidence="15" id="KW-1185">Reference proteome</keyword>
<dbReference type="PANTHER" id="PTHR30538:SF1">
    <property type="entry name" value="L-LYSINE 2,3-AMINOMUTASE"/>
    <property type="match status" value="1"/>
</dbReference>
<evidence type="ECO:0000256" key="8">
    <source>
        <dbReference type="ARBA" id="ARBA00023004"/>
    </source>
</evidence>
<evidence type="ECO:0000256" key="11">
    <source>
        <dbReference type="PIRSR" id="PIRSR004911-1"/>
    </source>
</evidence>
<feature type="modified residue" description="N6-(pyridoxal phosphate)lysine" evidence="12">
    <location>
        <position position="324"/>
    </location>
</feature>
<comment type="cofactor">
    <cofactor evidence="1 12">
        <name>pyridoxal 5'-phosphate</name>
        <dbReference type="ChEBI" id="CHEBI:597326"/>
    </cofactor>
</comment>
<name>Q1QL05_NITHX</name>
<evidence type="ECO:0000256" key="2">
    <source>
        <dbReference type="ARBA" id="ARBA00001966"/>
    </source>
</evidence>
<evidence type="ECO:0000256" key="9">
    <source>
        <dbReference type="ARBA" id="ARBA00023014"/>
    </source>
</evidence>
<feature type="domain" description="Radical SAM core" evidence="13">
    <location>
        <begin position="96"/>
        <end position="309"/>
    </location>
</feature>
<evidence type="ECO:0000256" key="4">
    <source>
        <dbReference type="ARBA" id="ARBA00022485"/>
    </source>
</evidence>
<gene>
    <name evidence="14" type="ordered locus">Nham_2300</name>
</gene>
<dbReference type="NCBIfam" id="TIGR03822">
    <property type="entry name" value="AblA_like_2"/>
    <property type="match status" value="1"/>
</dbReference>
<dbReference type="Pfam" id="PF04055">
    <property type="entry name" value="Radical_SAM"/>
    <property type="match status" value="1"/>
</dbReference>
<dbReference type="NCBIfam" id="TIGR00238">
    <property type="entry name" value="KamA family radical SAM protein"/>
    <property type="match status" value="1"/>
</dbReference>
<evidence type="ECO:0000256" key="7">
    <source>
        <dbReference type="ARBA" id="ARBA00022898"/>
    </source>
</evidence>
<feature type="binding site" evidence="11">
    <location>
        <position position="114"/>
    </location>
    <ligand>
        <name>[4Fe-4S] cluster</name>
        <dbReference type="ChEBI" id="CHEBI:49883"/>
        <note>4Fe-4S-S-AdoMet</note>
    </ligand>
</feature>
<dbReference type="GO" id="GO:0046872">
    <property type="term" value="F:metal ion binding"/>
    <property type="evidence" value="ECO:0007669"/>
    <property type="project" value="UniProtKB-KW"/>
</dbReference>
<dbReference type="AlphaFoldDB" id="Q1QL05"/>
<feature type="binding site" evidence="11">
    <location>
        <position position="117"/>
    </location>
    <ligand>
        <name>[4Fe-4S] cluster</name>
        <dbReference type="ChEBI" id="CHEBI:49883"/>
        <note>4Fe-4S-S-AdoMet</note>
    </ligand>
</feature>
<dbReference type="PIRSF" id="PIRSF004911">
    <property type="entry name" value="DUF160"/>
    <property type="match status" value="1"/>
</dbReference>
<dbReference type="InterPro" id="IPR013785">
    <property type="entry name" value="Aldolase_TIM"/>
</dbReference>
<keyword evidence="6 11" id="KW-0479">Metal-binding</keyword>
<comment type="similarity">
    <text evidence="3">Belongs to the radical SAM superfamily. KamA family.</text>
</comment>
<keyword evidence="5" id="KW-0949">S-adenosyl-L-methionine</keyword>
<keyword evidence="7 12" id="KW-0663">Pyridoxal phosphate</keyword>
<proteinExistence type="inferred from homology"/>
<dbReference type="eggNOG" id="COG1509">
    <property type="taxonomic scope" value="Bacteria"/>
</dbReference>
<dbReference type="GO" id="GO:0050066">
    <property type="term" value="F:L-lysine 2,3-aminomutase activity"/>
    <property type="evidence" value="ECO:0007669"/>
    <property type="project" value="UniProtKB-EC"/>
</dbReference>
<dbReference type="CDD" id="cd01335">
    <property type="entry name" value="Radical_SAM"/>
    <property type="match status" value="1"/>
</dbReference>
<dbReference type="STRING" id="323097.Nham_2300"/>
<dbReference type="InterPro" id="IPR058240">
    <property type="entry name" value="rSAM_sf"/>
</dbReference>
<evidence type="ECO:0000256" key="5">
    <source>
        <dbReference type="ARBA" id="ARBA00022691"/>
    </source>
</evidence>
<evidence type="ECO:0000256" key="10">
    <source>
        <dbReference type="ARBA" id="ARBA00023235"/>
    </source>
</evidence>
<evidence type="ECO:0000256" key="1">
    <source>
        <dbReference type="ARBA" id="ARBA00001933"/>
    </source>
</evidence>
<dbReference type="RefSeq" id="WP_011510769.1">
    <property type="nucleotide sequence ID" value="NC_007964.1"/>
</dbReference>
<keyword evidence="8" id="KW-0408">Iron</keyword>
<dbReference type="InterPro" id="IPR003739">
    <property type="entry name" value="Lys_aminomutase/Glu_NH3_mut"/>
</dbReference>
<sequence>MSVRTNRSVVSTLRQPEDLIAHGLAPAAALPDLARVAARYAIAVTPEVASLIDPDDPDDPIARQYLPSVDELAAQPGERADPIGDRAHSPVDGIVHRYPDRVLLKLVHVCAVYCRFCFRREMVGPAKETALSKSAATAALDYIRSHPEVWEVILTGGDPLMLSPRRLAEIMAELAGIGHVKIVRIHSRVPVADPTRVSDEMVAALKAAGATTWLALHANHPRELTAAARSACARIVDAGIPMVSQSVLLRGVNDDAATLEALMRAFVECRIKPYYLHHGDLAPGTAHLRTTLEQGRALMRALRGRVSGLCQPDYVLDIPGGYGKSPVGPDYLSQSDLTFGEGEHRPESRYRIVDYCGGVHLYPPKL</sequence>
<keyword evidence="4 11" id="KW-0004">4Fe-4S</keyword>
<dbReference type="GO" id="GO:0051539">
    <property type="term" value="F:4 iron, 4 sulfur cluster binding"/>
    <property type="evidence" value="ECO:0007669"/>
    <property type="project" value="UniProtKB-KW"/>
</dbReference>
<accession>Q1QL05</accession>
<organism evidence="14 15">
    <name type="scientific">Nitrobacter hamburgensis (strain DSM 10229 / NCIMB 13809 / X14)</name>
    <dbReference type="NCBI Taxonomy" id="323097"/>
    <lineage>
        <taxon>Bacteria</taxon>
        <taxon>Pseudomonadati</taxon>
        <taxon>Pseudomonadota</taxon>
        <taxon>Alphaproteobacteria</taxon>
        <taxon>Hyphomicrobiales</taxon>
        <taxon>Nitrobacteraceae</taxon>
        <taxon>Nitrobacter</taxon>
    </lineage>
</organism>
<dbReference type="EC" id="5.4.3.2" evidence="14"/>
<dbReference type="SFLD" id="SFLDS00029">
    <property type="entry name" value="Radical_SAM"/>
    <property type="match status" value="1"/>
</dbReference>
<evidence type="ECO:0000313" key="14">
    <source>
        <dbReference type="EMBL" id="ABE63092.1"/>
    </source>
</evidence>
<evidence type="ECO:0000313" key="15">
    <source>
        <dbReference type="Proteomes" id="UP000001953"/>
    </source>
</evidence>
<dbReference type="SUPFAM" id="SSF102114">
    <property type="entry name" value="Radical SAM enzymes"/>
    <property type="match status" value="1"/>
</dbReference>
<dbReference type="SFLD" id="SFLDG01070">
    <property type="entry name" value="PLP-dependent"/>
    <property type="match status" value="1"/>
</dbReference>
<evidence type="ECO:0000256" key="3">
    <source>
        <dbReference type="ARBA" id="ARBA00008703"/>
    </source>
</evidence>
<dbReference type="PROSITE" id="PS51918">
    <property type="entry name" value="RADICAL_SAM"/>
    <property type="match status" value="1"/>
</dbReference>
<keyword evidence="9 11" id="KW-0411">Iron-sulfur</keyword>
<dbReference type="Proteomes" id="UP000001953">
    <property type="component" value="Chromosome"/>
</dbReference>
<evidence type="ECO:0000259" key="13">
    <source>
        <dbReference type="PROSITE" id="PS51918"/>
    </source>
</evidence>
<keyword evidence="10 14" id="KW-0413">Isomerase</keyword>
<dbReference type="InterPro" id="IPR007197">
    <property type="entry name" value="rSAM"/>
</dbReference>
<evidence type="ECO:0000256" key="6">
    <source>
        <dbReference type="ARBA" id="ARBA00022723"/>
    </source>
</evidence>
<evidence type="ECO:0000256" key="12">
    <source>
        <dbReference type="PIRSR" id="PIRSR603739-50"/>
    </source>
</evidence>
<dbReference type="EMBL" id="CP000319">
    <property type="protein sequence ID" value="ABE63092.1"/>
    <property type="molecule type" value="Genomic_DNA"/>
</dbReference>
<reference evidence="14 15" key="1">
    <citation type="submission" date="2006-03" db="EMBL/GenBank/DDBJ databases">
        <title>Complete sequence of chromosome of Nitrobacter hamburgensis X14.</title>
        <authorList>
            <consortium name="US DOE Joint Genome Institute"/>
            <person name="Copeland A."/>
            <person name="Lucas S."/>
            <person name="Lapidus A."/>
            <person name="Barry K."/>
            <person name="Detter J.C."/>
            <person name="Glavina del Rio T."/>
            <person name="Hammon N."/>
            <person name="Israni S."/>
            <person name="Dalin E."/>
            <person name="Tice H."/>
            <person name="Pitluck S."/>
            <person name="Chain P."/>
            <person name="Malfatti S."/>
            <person name="Shin M."/>
            <person name="Vergez L."/>
            <person name="Schmutz J."/>
            <person name="Larimer F."/>
            <person name="Land M."/>
            <person name="Hauser L."/>
            <person name="Kyrpides N."/>
            <person name="Ivanova N."/>
            <person name="Ward B."/>
            <person name="Arp D."/>
            <person name="Klotz M."/>
            <person name="Stein L."/>
            <person name="O'Mullan G."/>
            <person name="Starkenburg S."/>
            <person name="Sayavedra L."/>
            <person name="Poret-Peterson A.T."/>
            <person name="Gentry M.E."/>
            <person name="Bruce D."/>
            <person name="Richardson P."/>
        </authorList>
    </citation>
    <scope>NUCLEOTIDE SEQUENCE [LARGE SCALE GENOMIC DNA]</scope>
    <source>
        <strain evidence="15">DSM 10229 / NCIMB 13809 / X14</strain>
    </source>
</reference>
<feature type="binding site" evidence="11">
    <location>
        <position position="110"/>
    </location>
    <ligand>
        <name>[4Fe-4S] cluster</name>
        <dbReference type="ChEBI" id="CHEBI:49883"/>
        <note>4Fe-4S-S-AdoMet</note>
    </ligand>
</feature>
<dbReference type="OrthoDB" id="9768064at2"/>
<dbReference type="Gene3D" id="3.20.20.70">
    <property type="entry name" value="Aldolase class I"/>
    <property type="match status" value="1"/>
</dbReference>
<dbReference type="PANTHER" id="PTHR30538">
    <property type="entry name" value="LYSINE 2,3-AMINOMUTASE-RELATED"/>
    <property type="match status" value="1"/>
</dbReference>
<dbReference type="HOGENOM" id="CLU_032161_2_0_5"/>
<dbReference type="KEGG" id="nha:Nham_2300"/>
<dbReference type="InterPro" id="IPR022447">
    <property type="entry name" value="Lys_aminomutase-rel"/>
</dbReference>
<protein>
    <submittedName>
        <fullName evidence="14">L-lysine 2,3-aminomutase</fullName>
        <ecNumber evidence="14">5.4.3.2</ecNumber>
    </submittedName>
</protein>